<reference evidence="1 2" key="1">
    <citation type="journal article" date="2015" name="Nature">
        <title>rRNA introns, odd ribosomes, and small enigmatic genomes across a large radiation of phyla.</title>
        <authorList>
            <person name="Brown C.T."/>
            <person name="Hug L.A."/>
            <person name="Thomas B.C."/>
            <person name="Sharon I."/>
            <person name="Castelle C.J."/>
            <person name="Singh A."/>
            <person name="Wilkins M.J."/>
            <person name="Williams K.H."/>
            <person name="Banfield J.F."/>
        </authorList>
    </citation>
    <scope>NUCLEOTIDE SEQUENCE [LARGE SCALE GENOMIC DNA]</scope>
</reference>
<dbReference type="EMBL" id="LCFA01000004">
    <property type="protein sequence ID" value="KKS82845.1"/>
    <property type="molecule type" value="Genomic_DNA"/>
</dbReference>
<evidence type="ECO:0000313" key="2">
    <source>
        <dbReference type="Proteomes" id="UP000034810"/>
    </source>
</evidence>
<protein>
    <submittedName>
        <fullName evidence="1">Uncharacterized protein</fullName>
    </submittedName>
</protein>
<accession>A0A0G1CB03</accession>
<evidence type="ECO:0000313" key="1">
    <source>
        <dbReference type="EMBL" id="KKS82845.1"/>
    </source>
</evidence>
<name>A0A0G1CB03_9BACT</name>
<gene>
    <name evidence="1" type="ORF">UV58_C0004G0018</name>
</gene>
<dbReference type="AlphaFoldDB" id="A0A0G1CB03"/>
<dbReference type="Proteomes" id="UP000034810">
    <property type="component" value="Unassembled WGS sequence"/>
</dbReference>
<comment type="caution">
    <text evidence="1">The sequence shown here is derived from an EMBL/GenBank/DDBJ whole genome shotgun (WGS) entry which is preliminary data.</text>
</comment>
<sequence length="549" mass="55641">MKKMQKISYYLIAIILGLAVATITLAFTGPSDDPPSGDGYFWRLSGSDLYYPPSGSGSIGIGTASPSYKLDVSGTFRATATSTFSGNVGIGTTGPDAKLHVIGSVCAEASDTGCAPTSGYLRGAALCIGADCKTSWPAGTGTVTSVGSGWGLTGGPITTSGTLDVGTGVGMSISADAVAIDTTSIGTCTNGTTAKIIWDGTNNRLTCGTDQGMTGAGSANEIAIWSGASGLTYNSQLSWDAANSNLIVGTPSANGYKIQGNSMYLQGAGASSIALLIQTGEIALGSNSTLDSGGGTSGHVTINGSVTGTSDGVISGSNSYSSASQGVYGYGARNGVKGSGGYAGVWGVGGTAGVVGDGGPYGVQGAGTTWDFYAQGAGGNYGPFTGAHEALITSDVPKDIKPGSIMSLTGQTHIRYADDGSISLSSTLPAVTLSSIANDKKVIGVLVKETSWPDDIWYKPQQGERYGIVNALGEGRVLVTNINGNIEAGDYITTSPIAGYGQKQDDDIIHSYTLGKITEDVDWEKVNQTVEFNGKPYKSYLIGVIYVSG</sequence>
<proteinExistence type="predicted"/>
<organism evidence="1 2">
    <name type="scientific">Candidatus Wolfebacteria bacterium GW2011_GWC1_43_10</name>
    <dbReference type="NCBI Taxonomy" id="1619011"/>
    <lineage>
        <taxon>Bacteria</taxon>
        <taxon>Candidatus Wolfeibacteriota</taxon>
    </lineage>
</organism>